<dbReference type="EMBL" id="CM055739">
    <property type="protein sequence ID" value="KAJ8003461.1"/>
    <property type="molecule type" value="Genomic_DNA"/>
</dbReference>
<keyword evidence="2" id="KW-1185">Reference proteome</keyword>
<evidence type="ECO:0000313" key="2">
    <source>
        <dbReference type="Proteomes" id="UP001157502"/>
    </source>
</evidence>
<feature type="non-terminal residue" evidence="1">
    <location>
        <position position="1"/>
    </location>
</feature>
<name>A0ACC2GIL9_DALPE</name>
<comment type="caution">
    <text evidence="1">The sequence shown here is derived from an EMBL/GenBank/DDBJ whole genome shotgun (WGS) entry which is preliminary data.</text>
</comment>
<reference evidence="1" key="1">
    <citation type="submission" date="2021-05" db="EMBL/GenBank/DDBJ databases">
        <authorList>
            <person name="Pan Q."/>
            <person name="Jouanno E."/>
            <person name="Zahm M."/>
            <person name="Klopp C."/>
            <person name="Cabau C."/>
            <person name="Louis A."/>
            <person name="Berthelot C."/>
            <person name="Parey E."/>
            <person name="Roest Crollius H."/>
            <person name="Montfort J."/>
            <person name="Robinson-Rechavi M."/>
            <person name="Bouchez O."/>
            <person name="Lampietro C."/>
            <person name="Lopez Roques C."/>
            <person name="Donnadieu C."/>
            <person name="Postlethwait J."/>
            <person name="Bobe J."/>
            <person name="Dillon D."/>
            <person name="Chandos A."/>
            <person name="von Hippel F."/>
            <person name="Guiguen Y."/>
        </authorList>
    </citation>
    <scope>NUCLEOTIDE SEQUENCE</scope>
    <source>
        <strain evidence="1">YG-Jan2019</strain>
    </source>
</reference>
<organism evidence="1 2">
    <name type="scientific">Dallia pectoralis</name>
    <name type="common">Alaska blackfish</name>
    <dbReference type="NCBI Taxonomy" id="75939"/>
    <lineage>
        <taxon>Eukaryota</taxon>
        <taxon>Metazoa</taxon>
        <taxon>Chordata</taxon>
        <taxon>Craniata</taxon>
        <taxon>Vertebrata</taxon>
        <taxon>Euteleostomi</taxon>
        <taxon>Actinopterygii</taxon>
        <taxon>Neopterygii</taxon>
        <taxon>Teleostei</taxon>
        <taxon>Protacanthopterygii</taxon>
        <taxon>Esociformes</taxon>
        <taxon>Umbridae</taxon>
        <taxon>Dallia</taxon>
    </lineage>
</organism>
<dbReference type="Proteomes" id="UP001157502">
    <property type="component" value="Chromosome 12"/>
</dbReference>
<protein>
    <submittedName>
        <fullName evidence="1">Uncharacterized protein</fullName>
    </submittedName>
</protein>
<gene>
    <name evidence="1" type="ORF">DPEC_G00148560</name>
</gene>
<accession>A0ACC2GIL9</accession>
<sequence>ALSVHLSACLTQTSHLAPAERRWEQHTNPNYSFRNFSLPPTPHPSPLHISFFFLSLLLILSHIIGFPGSLLPGGQREDTVSSTMEIQSGNGEDVLSGESPPATSGSASSSSHPTGPQADATDDRVLREDPLTAKTIERFDIPLSSLKRMFEKPSGPANTEVGTIQSGPSRRVTASSSQVEQRKDHSPGRRMTSTQDPMLSAGSAGGPRSGRPEEKEEAETQRNRGGGAEISQEAEPELVSLKERVAMYQAAVSKKETGSSSVGVMEETEPCSLPGGLASVKKQFESQEYSSSSSQSQTSVTQLHFEKRSVQEVSSSQEVTVGSSTREVSSATQQGAYLHCQGVTQDQRVQQSSLASGYENHYDETVTIIGGEDLPKVSTQALKQQYEKTIEEATPSKQIKKIRVPESEVCTVCRKRVYPMESLIADRQNFHKSCFRCEHCNGKLSLGNYASLHGRMYCKPHFKQLFKSKGNYDDGFGQKPRKELGGAKNQHTSIEKEKLKLKSPSPEKVDSTNSTAGRSSVGVTKVEAPTPRENEVGKTQDEIKKPTSKIAVVWPPQIDSPKKAFSLEDDVKLVKPPWPPQSNEPNEPSVKDKDSPSMKTQDGPQSNEPNEPSVKDKDSPSMKTQDGTQDTAWESAVVSDEVDKPAENPSANEASAFPAGVTQEAGSVTPTQVLLGDSGLEMAGQVGAVGDITTTREMNEEGAMGSGNESKKDEKKSVEQVEEVKINGHSGEAEAENPYKEETKKGTEEDMVKVTAIDVEPSGKPVVNANSNNNNSQLLLDHSPTFTGLGENQPEERSVVLRSTEPADAGSPFKGGIFEDEDINWMPTKVLDMAQSEDTFVPTVAKSMEATDDKDNPFFANATQSLAFLDEGEPKISTSSFLEDGFLGPDNGSTLLSEFKPHISSKTDLMSTLDDLLDFGIESRENTAIPKEESKVDEQLGTSAVKDRCVEGKSNTLLLEDYDSLSAEELIKRNRYYDEDDDDKGADNS</sequence>
<proteinExistence type="predicted"/>
<evidence type="ECO:0000313" key="1">
    <source>
        <dbReference type="EMBL" id="KAJ8003461.1"/>
    </source>
</evidence>